<keyword evidence="4" id="KW-0808">Transferase</keyword>
<dbReference type="SUPFAM" id="SSF56112">
    <property type="entry name" value="Protein kinase-like (PK-like)"/>
    <property type="match status" value="1"/>
</dbReference>
<evidence type="ECO:0000313" key="15">
    <source>
        <dbReference type="Proteomes" id="UP000187209"/>
    </source>
</evidence>
<feature type="domain" description="Protein kinase" evidence="13">
    <location>
        <begin position="5"/>
        <end position="258"/>
    </location>
</feature>
<evidence type="ECO:0000256" key="7">
    <source>
        <dbReference type="ARBA" id="ARBA00022840"/>
    </source>
</evidence>
<keyword evidence="7 10" id="KW-0067">ATP-binding</keyword>
<keyword evidence="3" id="KW-0723">Serine/threonine-protein kinase</keyword>
<evidence type="ECO:0000256" key="3">
    <source>
        <dbReference type="ARBA" id="ARBA00022527"/>
    </source>
</evidence>
<dbReference type="OrthoDB" id="248923at2759"/>
<comment type="catalytic activity">
    <reaction evidence="9">
        <text>L-seryl-[protein] + ATP = O-phospho-L-seryl-[protein] + ADP + H(+)</text>
        <dbReference type="Rhea" id="RHEA:17989"/>
        <dbReference type="Rhea" id="RHEA-COMP:9863"/>
        <dbReference type="Rhea" id="RHEA-COMP:11604"/>
        <dbReference type="ChEBI" id="CHEBI:15378"/>
        <dbReference type="ChEBI" id="CHEBI:29999"/>
        <dbReference type="ChEBI" id="CHEBI:30616"/>
        <dbReference type="ChEBI" id="CHEBI:83421"/>
        <dbReference type="ChEBI" id="CHEBI:456216"/>
        <dbReference type="EC" id="2.7.11.1"/>
    </reaction>
</comment>
<dbReference type="FunFam" id="3.30.200.20:FF:000097">
    <property type="entry name" value="Probable serine/threonine-protein kinase nek1"/>
    <property type="match status" value="1"/>
</dbReference>
<evidence type="ECO:0000256" key="4">
    <source>
        <dbReference type="ARBA" id="ARBA00022679"/>
    </source>
</evidence>
<dbReference type="InterPro" id="IPR008271">
    <property type="entry name" value="Ser/Thr_kinase_AS"/>
</dbReference>
<dbReference type="AlphaFoldDB" id="A0A1R2C3C9"/>
<feature type="binding site" evidence="10">
    <location>
        <position position="34"/>
    </location>
    <ligand>
        <name>ATP</name>
        <dbReference type="ChEBI" id="CHEBI:30616"/>
    </ligand>
</feature>
<evidence type="ECO:0000256" key="2">
    <source>
        <dbReference type="ARBA" id="ARBA00012513"/>
    </source>
</evidence>
<feature type="region of interest" description="Disordered" evidence="12">
    <location>
        <begin position="309"/>
        <end position="341"/>
    </location>
</feature>
<reference evidence="14 15" key="1">
    <citation type="submission" date="2016-11" db="EMBL/GenBank/DDBJ databases">
        <title>The macronuclear genome of Stentor coeruleus: a giant cell with tiny introns.</title>
        <authorList>
            <person name="Slabodnick M."/>
            <person name="Ruby J.G."/>
            <person name="Reiff S.B."/>
            <person name="Swart E.C."/>
            <person name="Gosai S."/>
            <person name="Prabakaran S."/>
            <person name="Witkowska E."/>
            <person name="Larue G.E."/>
            <person name="Fisher S."/>
            <person name="Freeman R.M."/>
            <person name="Gunawardena J."/>
            <person name="Chu W."/>
            <person name="Stover N.A."/>
            <person name="Gregory B.D."/>
            <person name="Nowacki M."/>
            <person name="Derisi J."/>
            <person name="Roy S.W."/>
            <person name="Marshall W.F."/>
            <person name="Sood P."/>
        </authorList>
    </citation>
    <scope>NUCLEOTIDE SEQUENCE [LARGE SCALE GENOMIC DNA]</scope>
    <source>
        <strain evidence="14">WM001</strain>
    </source>
</reference>
<dbReference type="PRINTS" id="PR00109">
    <property type="entry name" value="TYRKINASE"/>
</dbReference>
<sequence>MREDYEILSNLGQGSFGSVYKAQRKSDGLICVMKIIPVNQMDANSQEDSLNEVKILSSLDNLYIVKYFDSFVEENKLYIIMEYCEKGDVSKLIKTKPNLLKEQRVWEIFLQTCLGLEYLHSKKILHRDIKTLNIFLYDDKYIRIGDLGVARVLSSTTTFAHTVIGTPYYLSPELCEEKPYNVKSDVWALGCVLHELCTLKKPFEASNAGALILKILRSSYPPISSMFSSELREIVRLCLQKDQKKRPDVQTLLKRPGIKEKILSFGLQIPEKSVLFTVAPVKIPISKSIDDTEEEKSIQVVKKKFTKSQNTNSKKVLQKPRIRKGAPQNSKKPNCYAKQPVSSRPKQMVKVNFDEEIKSVSNLPSYKPIISKSIEEEEPSINEEPSYEIISSAPPPMPMLTVNTVQIQAIMADSSSDDQSYHSDDKELFAVREVDEKLERTDNLRFKLQEIERNEKEYQRIIEQRRNELVNVVGIRVYEELYDYFREKYSSEKEMNEDEQEAVQRFIIDKLGDPNSEAIYGMCRLLNLENELLNCKDAAADIKFRML</sequence>
<evidence type="ECO:0000259" key="13">
    <source>
        <dbReference type="PROSITE" id="PS50011"/>
    </source>
</evidence>
<dbReference type="GO" id="GO:0004674">
    <property type="term" value="F:protein serine/threonine kinase activity"/>
    <property type="evidence" value="ECO:0007669"/>
    <property type="project" value="UniProtKB-KW"/>
</dbReference>
<name>A0A1R2C3C9_9CILI</name>
<dbReference type="InterPro" id="IPR001245">
    <property type="entry name" value="Ser-Thr/Tyr_kinase_cat_dom"/>
</dbReference>
<dbReference type="CDD" id="cd08215">
    <property type="entry name" value="STKc_Nek"/>
    <property type="match status" value="1"/>
</dbReference>
<dbReference type="PROSITE" id="PS50011">
    <property type="entry name" value="PROTEIN_KINASE_DOM"/>
    <property type="match status" value="1"/>
</dbReference>
<dbReference type="SMART" id="SM00220">
    <property type="entry name" value="S_TKc"/>
    <property type="match status" value="1"/>
</dbReference>
<dbReference type="Proteomes" id="UP000187209">
    <property type="component" value="Unassembled WGS sequence"/>
</dbReference>
<dbReference type="PROSITE" id="PS00108">
    <property type="entry name" value="PROTEIN_KINASE_ST"/>
    <property type="match status" value="1"/>
</dbReference>
<comment type="catalytic activity">
    <reaction evidence="8">
        <text>L-threonyl-[protein] + ATP = O-phospho-L-threonyl-[protein] + ADP + H(+)</text>
        <dbReference type="Rhea" id="RHEA:46608"/>
        <dbReference type="Rhea" id="RHEA-COMP:11060"/>
        <dbReference type="Rhea" id="RHEA-COMP:11605"/>
        <dbReference type="ChEBI" id="CHEBI:15378"/>
        <dbReference type="ChEBI" id="CHEBI:30013"/>
        <dbReference type="ChEBI" id="CHEBI:30616"/>
        <dbReference type="ChEBI" id="CHEBI:61977"/>
        <dbReference type="ChEBI" id="CHEBI:456216"/>
        <dbReference type="EC" id="2.7.11.1"/>
    </reaction>
</comment>
<evidence type="ECO:0000313" key="14">
    <source>
        <dbReference type="EMBL" id="OMJ83522.1"/>
    </source>
</evidence>
<dbReference type="Gene3D" id="3.30.200.20">
    <property type="entry name" value="Phosphorylase Kinase, domain 1"/>
    <property type="match status" value="1"/>
</dbReference>
<proteinExistence type="inferred from homology"/>
<dbReference type="PANTHER" id="PTHR44899:SF7">
    <property type="entry name" value="NIMA-RELATED KINASE"/>
    <property type="match status" value="1"/>
</dbReference>
<comment type="caution">
    <text evidence="14">The sequence shown here is derived from an EMBL/GenBank/DDBJ whole genome shotgun (WGS) entry which is preliminary data.</text>
</comment>
<dbReference type="Pfam" id="PF00069">
    <property type="entry name" value="Pkinase"/>
    <property type="match status" value="1"/>
</dbReference>
<gene>
    <name evidence="14" type="ORF">SteCoe_15554</name>
</gene>
<evidence type="ECO:0000256" key="11">
    <source>
        <dbReference type="SAM" id="Coils"/>
    </source>
</evidence>
<protein>
    <recommendedName>
        <fullName evidence="2">non-specific serine/threonine protein kinase</fullName>
        <ecNumber evidence="2">2.7.11.1</ecNumber>
    </recommendedName>
</protein>
<keyword evidence="15" id="KW-1185">Reference proteome</keyword>
<dbReference type="EMBL" id="MPUH01000301">
    <property type="protein sequence ID" value="OMJ83522.1"/>
    <property type="molecule type" value="Genomic_DNA"/>
</dbReference>
<dbReference type="EC" id="2.7.11.1" evidence="2"/>
<evidence type="ECO:0000256" key="6">
    <source>
        <dbReference type="ARBA" id="ARBA00022777"/>
    </source>
</evidence>
<accession>A0A1R2C3C9</accession>
<evidence type="ECO:0000256" key="8">
    <source>
        <dbReference type="ARBA" id="ARBA00047899"/>
    </source>
</evidence>
<dbReference type="InterPro" id="IPR017441">
    <property type="entry name" value="Protein_kinase_ATP_BS"/>
</dbReference>
<evidence type="ECO:0000256" key="12">
    <source>
        <dbReference type="SAM" id="MobiDB-lite"/>
    </source>
</evidence>
<evidence type="ECO:0000256" key="10">
    <source>
        <dbReference type="PROSITE-ProRule" id="PRU10141"/>
    </source>
</evidence>
<keyword evidence="11" id="KW-0175">Coiled coil</keyword>
<organism evidence="14 15">
    <name type="scientific">Stentor coeruleus</name>
    <dbReference type="NCBI Taxonomy" id="5963"/>
    <lineage>
        <taxon>Eukaryota</taxon>
        <taxon>Sar</taxon>
        <taxon>Alveolata</taxon>
        <taxon>Ciliophora</taxon>
        <taxon>Postciliodesmatophora</taxon>
        <taxon>Heterotrichea</taxon>
        <taxon>Heterotrichida</taxon>
        <taxon>Stentoridae</taxon>
        <taxon>Stentor</taxon>
    </lineage>
</organism>
<evidence type="ECO:0000256" key="1">
    <source>
        <dbReference type="ARBA" id="ARBA00010886"/>
    </source>
</evidence>
<comment type="similarity">
    <text evidence="1">Belongs to the protein kinase superfamily. NEK Ser/Thr protein kinase family. NIMA subfamily.</text>
</comment>
<dbReference type="PANTHER" id="PTHR44899">
    <property type="entry name" value="CAMK FAMILY PROTEIN KINASE"/>
    <property type="match status" value="1"/>
</dbReference>
<evidence type="ECO:0000256" key="9">
    <source>
        <dbReference type="ARBA" id="ARBA00048679"/>
    </source>
</evidence>
<dbReference type="InterPro" id="IPR051131">
    <property type="entry name" value="NEK_Ser/Thr_kinase_NIMA"/>
</dbReference>
<dbReference type="PROSITE" id="PS00107">
    <property type="entry name" value="PROTEIN_KINASE_ATP"/>
    <property type="match status" value="1"/>
</dbReference>
<dbReference type="Gene3D" id="1.10.510.10">
    <property type="entry name" value="Transferase(Phosphotransferase) domain 1"/>
    <property type="match status" value="1"/>
</dbReference>
<dbReference type="InterPro" id="IPR011009">
    <property type="entry name" value="Kinase-like_dom_sf"/>
</dbReference>
<dbReference type="GO" id="GO:0005524">
    <property type="term" value="F:ATP binding"/>
    <property type="evidence" value="ECO:0007669"/>
    <property type="project" value="UniProtKB-UniRule"/>
</dbReference>
<dbReference type="InterPro" id="IPR000719">
    <property type="entry name" value="Prot_kinase_dom"/>
</dbReference>
<feature type="coiled-coil region" evidence="11">
    <location>
        <begin position="434"/>
        <end position="468"/>
    </location>
</feature>
<keyword evidence="6" id="KW-0418">Kinase</keyword>
<keyword evidence="5 10" id="KW-0547">Nucleotide-binding</keyword>
<evidence type="ECO:0000256" key="5">
    <source>
        <dbReference type="ARBA" id="ARBA00022741"/>
    </source>
</evidence>